<sequence>PQLSRPNQIIIGAGPTSSLPSQFNIQSPSAFLSEFYRTAELSNPIIFDNTHTSANPGAFPWPDP</sequence>
<protein>
    <submittedName>
        <fullName evidence="1">15925_t:CDS:1</fullName>
    </submittedName>
</protein>
<proteinExistence type="predicted"/>
<evidence type="ECO:0000313" key="1">
    <source>
        <dbReference type="EMBL" id="CAG8720396.1"/>
    </source>
</evidence>
<evidence type="ECO:0000313" key="2">
    <source>
        <dbReference type="Proteomes" id="UP000789366"/>
    </source>
</evidence>
<gene>
    <name evidence="1" type="ORF">SPELUC_LOCUS12394</name>
</gene>
<organism evidence="1 2">
    <name type="scientific">Cetraspora pellucida</name>
    <dbReference type="NCBI Taxonomy" id="1433469"/>
    <lineage>
        <taxon>Eukaryota</taxon>
        <taxon>Fungi</taxon>
        <taxon>Fungi incertae sedis</taxon>
        <taxon>Mucoromycota</taxon>
        <taxon>Glomeromycotina</taxon>
        <taxon>Glomeromycetes</taxon>
        <taxon>Diversisporales</taxon>
        <taxon>Gigasporaceae</taxon>
        <taxon>Cetraspora</taxon>
    </lineage>
</organism>
<reference evidence="1" key="1">
    <citation type="submission" date="2021-06" db="EMBL/GenBank/DDBJ databases">
        <authorList>
            <person name="Kallberg Y."/>
            <person name="Tangrot J."/>
            <person name="Rosling A."/>
        </authorList>
    </citation>
    <scope>NUCLEOTIDE SEQUENCE</scope>
    <source>
        <strain evidence="1">28 12/20/2015</strain>
    </source>
</reference>
<name>A0ACA9PXC9_9GLOM</name>
<dbReference type="Proteomes" id="UP000789366">
    <property type="component" value="Unassembled WGS sequence"/>
</dbReference>
<dbReference type="EMBL" id="CAJVPW010029176">
    <property type="protein sequence ID" value="CAG8720396.1"/>
    <property type="molecule type" value="Genomic_DNA"/>
</dbReference>
<comment type="caution">
    <text evidence="1">The sequence shown here is derived from an EMBL/GenBank/DDBJ whole genome shotgun (WGS) entry which is preliminary data.</text>
</comment>
<accession>A0ACA9PXC9</accession>
<keyword evidence="2" id="KW-1185">Reference proteome</keyword>
<feature type="non-terminal residue" evidence="1">
    <location>
        <position position="1"/>
    </location>
</feature>